<protein>
    <submittedName>
        <fullName evidence="1">Uncharacterized protein</fullName>
    </submittedName>
</protein>
<organism evidence="1 2">
    <name type="scientific">Effrenium voratum</name>
    <dbReference type="NCBI Taxonomy" id="2562239"/>
    <lineage>
        <taxon>Eukaryota</taxon>
        <taxon>Sar</taxon>
        <taxon>Alveolata</taxon>
        <taxon>Dinophyceae</taxon>
        <taxon>Suessiales</taxon>
        <taxon>Symbiodiniaceae</taxon>
        <taxon>Effrenium</taxon>
    </lineage>
</organism>
<dbReference type="Proteomes" id="UP001178507">
    <property type="component" value="Unassembled WGS sequence"/>
</dbReference>
<evidence type="ECO:0000313" key="2">
    <source>
        <dbReference type="Proteomes" id="UP001178507"/>
    </source>
</evidence>
<name>A0AA36NMF4_9DINO</name>
<dbReference type="EMBL" id="CAUJNA010003764">
    <property type="protein sequence ID" value="CAJ1409328.1"/>
    <property type="molecule type" value="Genomic_DNA"/>
</dbReference>
<keyword evidence="2" id="KW-1185">Reference proteome</keyword>
<proteinExistence type="predicted"/>
<comment type="caution">
    <text evidence="1">The sequence shown here is derived from an EMBL/GenBank/DDBJ whole genome shotgun (WGS) entry which is preliminary data.</text>
</comment>
<gene>
    <name evidence="1" type="ORF">EVOR1521_LOCUS30458</name>
</gene>
<accession>A0AA36NMF4</accession>
<dbReference type="AlphaFoldDB" id="A0AA36NMF4"/>
<feature type="non-terminal residue" evidence="1">
    <location>
        <position position="1"/>
    </location>
</feature>
<sequence length="201" mass="22299">MAAATLDSEAAFLERAAQIGVETALLDALKAQGLATFGRLAFSTQYNPQLADEAPFRADQEKRLGGVIFTPDTIPANSLVDSFVEMYANTEIKLKSAWQRRSLAMDLANLASFQVIESWVQYLFLQLVKDQPRGFSKVTLQQLIECDKQMFIMASHKTMGKLQTTPPAPRPLDEAIRELQRAPDVWQYLAPIPAARAAPQS</sequence>
<evidence type="ECO:0000313" key="1">
    <source>
        <dbReference type="EMBL" id="CAJ1409328.1"/>
    </source>
</evidence>
<reference evidence="1" key="1">
    <citation type="submission" date="2023-08" db="EMBL/GenBank/DDBJ databases">
        <authorList>
            <person name="Chen Y."/>
            <person name="Shah S."/>
            <person name="Dougan E. K."/>
            <person name="Thang M."/>
            <person name="Chan C."/>
        </authorList>
    </citation>
    <scope>NUCLEOTIDE SEQUENCE</scope>
</reference>